<dbReference type="SUPFAM" id="SSF54373">
    <property type="entry name" value="FAD-linked reductases, C-terminal domain"/>
    <property type="match status" value="1"/>
</dbReference>
<keyword evidence="3 7" id="KW-0285">Flavoprotein</keyword>
<comment type="cofactor">
    <cofactor evidence="1 6">
        <name>FAD</name>
        <dbReference type="ChEBI" id="CHEBI:57692"/>
    </cofactor>
</comment>
<dbReference type="AlphaFoldDB" id="A0A9P0GP57"/>
<dbReference type="InterPro" id="IPR036188">
    <property type="entry name" value="FAD/NAD-bd_sf"/>
</dbReference>
<dbReference type="GO" id="GO:0050660">
    <property type="term" value="F:flavin adenine dinucleotide binding"/>
    <property type="evidence" value="ECO:0007669"/>
    <property type="project" value="InterPro"/>
</dbReference>
<keyword evidence="8" id="KW-0732">Signal</keyword>
<dbReference type="PANTHER" id="PTHR11552:SF147">
    <property type="entry name" value="CHOLINE DEHYDROGENASE, MITOCHONDRIAL"/>
    <property type="match status" value="1"/>
</dbReference>
<dbReference type="Proteomes" id="UP001153737">
    <property type="component" value="Chromosome 11"/>
</dbReference>
<name>A0A9P0GP57_PHACE</name>
<dbReference type="SUPFAM" id="SSF51905">
    <property type="entry name" value="FAD/NAD(P)-binding domain"/>
    <property type="match status" value="1"/>
</dbReference>
<keyword evidence="12" id="KW-1185">Reference proteome</keyword>
<protein>
    <recommendedName>
        <fullName evidence="9 10">Glucose-methanol-choline oxidoreductase N-terminal domain-containing protein</fullName>
    </recommendedName>
</protein>
<evidence type="ECO:0000313" key="12">
    <source>
        <dbReference type="Proteomes" id="UP001153737"/>
    </source>
</evidence>
<dbReference type="Pfam" id="PF05199">
    <property type="entry name" value="GMC_oxred_C"/>
    <property type="match status" value="1"/>
</dbReference>
<feature type="domain" description="Glucose-methanol-choline oxidoreductase N-terminal" evidence="10">
    <location>
        <begin position="304"/>
        <end position="318"/>
    </location>
</feature>
<feature type="chain" id="PRO_5040189251" description="Glucose-methanol-choline oxidoreductase N-terminal domain-containing protein" evidence="8">
    <location>
        <begin position="32"/>
        <end position="615"/>
    </location>
</feature>
<dbReference type="GO" id="GO:0016614">
    <property type="term" value="F:oxidoreductase activity, acting on CH-OH group of donors"/>
    <property type="evidence" value="ECO:0007669"/>
    <property type="project" value="InterPro"/>
</dbReference>
<comment type="similarity">
    <text evidence="2 7">Belongs to the GMC oxidoreductase family.</text>
</comment>
<evidence type="ECO:0000313" key="11">
    <source>
        <dbReference type="EMBL" id="CAH1118432.1"/>
    </source>
</evidence>
<dbReference type="InterPro" id="IPR007867">
    <property type="entry name" value="GMC_OxRtase_C"/>
</dbReference>
<dbReference type="EMBL" id="OU896717">
    <property type="protein sequence ID" value="CAH1118432.1"/>
    <property type="molecule type" value="Genomic_DNA"/>
</dbReference>
<proteinExistence type="inferred from homology"/>
<dbReference type="PROSITE" id="PS00624">
    <property type="entry name" value="GMC_OXRED_2"/>
    <property type="match status" value="1"/>
</dbReference>
<accession>A0A9P0GP57</accession>
<evidence type="ECO:0000256" key="3">
    <source>
        <dbReference type="ARBA" id="ARBA00022630"/>
    </source>
</evidence>
<reference evidence="11" key="2">
    <citation type="submission" date="2022-10" db="EMBL/GenBank/DDBJ databases">
        <authorList>
            <consortium name="ENA_rothamsted_submissions"/>
            <consortium name="culmorum"/>
            <person name="King R."/>
        </authorList>
    </citation>
    <scope>NUCLEOTIDE SEQUENCE</scope>
</reference>
<feature type="signal peptide" evidence="8">
    <location>
        <begin position="1"/>
        <end position="31"/>
    </location>
</feature>
<keyword evidence="4 6" id="KW-0274">FAD</keyword>
<evidence type="ECO:0000256" key="5">
    <source>
        <dbReference type="PIRSR" id="PIRSR000137-1"/>
    </source>
</evidence>
<evidence type="ECO:0000259" key="10">
    <source>
        <dbReference type="PROSITE" id="PS00624"/>
    </source>
</evidence>
<evidence type="ECO:0000256" key="4">
    <source>
        <dbReference type="ARBA" id="ARBA00022827"/>
    </source>
</evidence>
<reference evidence="11" key="1">
    <citation type="submission" date="2022-01" db="EMBL/GenBank/DDBJ databases">
        <authorList>
            <person name="King R."/>
        </authorList>
    </citation>
    <scope>NUCLEOTIDE SEQUENCE</scope>
</reference>
<dbReference type="PROSITE" id="PS00623">
    <property type="entry name" value="GMC_OXRED_1"/>
    <property type="match status" value="1"/>
</dbReference>
<feature type="active site" description="Proton donor" evidence="5">
    <location>
        <position position="542"/>
    </location>
</feature>
<dbReference type="PANTHER" id="PTHR11552">
    <property type="entry name" value="GLUCOSE-METHANOL-CHOLINE GMC OXIDOREDUCTASE"/>
    <property type="match status" value="1"/>
</dbReference>
<dbReference type="OrthoDB" id="269227at2759"/>
<dbReference type="PIRSF" id="PIRSF000137">
    <property type="entry name" value="Alcohol_oxidase"/>
    <property type="match status" value="1"/>
</dbReference>
<sequence>MSEQIAASCPNNLEGTAAQLFLLLVNHLVQAKCSLGSPEQYPPDHGPNLKDLDEFDFIVVGGGSAGSVVANQLSSNGKWTVLVLEAGGYPSATSDVPILYGELANTHEDWQYETEPSEGVFLGEENGRNKWPRGKALGGSSSINYMLYTRGNKNDYDRWAHQGNTGWDWSNVERSFEEMENLMDDSGQKKLLSLHSYESGEPVVNIVKEAAWELGYPTVEGENSNDPLGYFNAPLTVENGTRLNAAKAFLGKVKNRKNLFVAVHAFVPKVVIDHDSKTATGVEVKLGKQTLIIKARKEVIVSGGAVNSPQLLMLSGIGPKDHLQHFGIRVVENLPVGDNLQDHPAFKGFHMKYSPDLANSYTEQDILHDAFEYFVHKQGKFAEVSMMNQIGFINTKNSSAYPNLEILSFLSNPENNYAPFKTLRKIVCASFFDSLVEYGSGSPVLSTFVILLKPKSRGRILLKSRNPFDKPLIHAGYFTDENDEDMEFMLEGVRYLEKVTRTQAFTKYNPEIFRSNFCQNFDYGSDDYWKCSIRHLVATLFHPAGTCKMGPVSDETSVVDPRLRVKGVNNLRVADASIMPEIVSNHPNAASMMIGYKAGQMIIDDWSKQKEHNEL</sequence>
<dbReference type="Gene3D" id="3.50.50.60">
    <property type="entry name" value="FAD/NAD(P)-binding domain"/>
    <property type="match status" value="1"/>
</dbReference>
<organism evidence="11 12">
    <name type="scientific">Phaedon cochleariae</name>
    <name type="common">Mustard beetle</name>
    <dbReference type="NCBI Taxonomy" id="80249"/>
    <lineage>
        <taxon>Eukaryota</taxon>
        <taxon>Metazoa</taxon>
        <taxon>Ecdysozoa</taxon>
        <taxon>Arthropoda</taxon>
        <taxon>Hexapoda</taxon>
        <taxon>Insecta</taxon>
        <taxon>Pterygota</taxon>
        <taxon>Neoptera</taxon>
        <taxon>Endopterygota</taxon>
        <taxon>Coleoptera</taxon>
        <taxon>Polyphaga</taxon>
        <taxon>Cucujiformia</taxon>
        <taxon>Chrysomeloidea</taxon>
        <taxon>Chrysomelidae</taxon>
        <taxon>Chrysomelinae</taxon>
        <taxon>Chrysomelini</taxon>
        <taxon>Phaedon</taxon>
    </lineage>
</organism>
<feature type="domain" description="Glucose-methanol-choline oxidoreductase N-terminal" evidence="9">
    <location>
        <begin position="134"/>
        <end position="157"/>
    </location>
</feature>
<gene>
    <name evidence="11" type="ORF">PHAECO_LOCUS2708</name>
</gene>
<feature type="active site" description="Proton acceptor" evidence="5">
    <location>
        <position position="586"/>
    </location>
</feature>
<evidence type="ECO:0000256" key="8">
    <source>
        <dbReference type="SAM" id="SignalP"/>
    </source>
</evidence>
<dbReference type="Gene3D" id="3.30.560.10">
    <property type="entry name" value="Glucose Oxidase, domain 3"/>
    <property type="match status" value="1"/>
</dbReference>
<evidence type="ECO:0000256" key="2">
    <source>
        <dbReference type="ARBA" id="ARBA00010790"/>
    </source>
</evidence>
<evidence type="ECO:0000256" key="7">
    <source>
        <dbReference type="RuleBase" id="RU003968"/>
    </source>
</evidence>
<evidence type="ECO:0000256" key="6">
    <source>
        <dbReference type="PIRSR" id="PIRSR000137-2"/>
    </source>
</evidence>
<dbReference type="Pfam" id="PF00732">
    <property type="entry name" value="GMC_oxred_N"/>
    <property type="match status" value="1"/>
</dbReference>
<dbReference type="InterPro" id="IPR012132">
    <property type="entry name" value="GMC_OxRdtase"/>
</dbReference>
<evidence type="ECO:0000256" key="1">
    <source>
        <dbReference type="ARBA" id="ARBA00001974"/>
    </source>
</evidence>
<evidence type="ECO:0000259" key="9">
    <source>
        <dbReference type="PROSITE" id="PS00623"/>
    </source>
</evidence>
<feature type="binding site" evidence="6">
    <location>
        <position position="267"/>
    </location>
    <ligand>
        <name>FAD</name>
        <dbReference type="ChEBI" id="CHEBI:57692"/>
    </ligand>
</feature>
<dbReference type="InterPro" id="IPR000172">
    <property type="entry name" value="GMC_OxRdtase_N"/>
</dbReference>